<evidence type="ECO:0000259" key="2">
    <source>
        <dbReference type="PROSITE" id="PS50043"/>
    </source>
</evidence>
<dbReference type="Gene3D" id="1.10.10.10">
    <property type="entry name" value="Winged helix-like DNA-binding domain superfamily/Winged helix DNA-binding domain"/>
    <property type="match status" value="1"/>
</dbReference>
<dbReference type="Pfam" id="PF00196">
    <property type="entry name" value="GerE"/>
    <property type="match status" value="1"/>
</dbReference>
<dbReference type="PROSITE" id="PS00622">
    <property type="entry name" value="HTH_LUXR_1"/>
    <property type="match status" value="1"/>
</dbReference>
<dbReference type="RefSeq" id="WP_345032590.1">
    <property type="nucleotide sequence ID" value="NZ_BAABEY010000036.1"/>
</dbReference>
<dbReference type="Proteomes" id="UP001501508">
    <property type="component" value="Unassembled WGS sequence"/>
</dbReference>
<dbReference type="PANTHER" id="PTHR43214:SF17">
    <property type="entry name" value="TRANSCRIPTIONAL REGULATORY PROTEIN RCSB"/>
    <property type="match status" value="1"/>
</dbReference>
<dbReference type="Gene3D" id="3.40.50.2300">
    <property type="match status" value="1"/>
</dbReference>
<evidence type="ECO:0000256" key="1">
    <source>
        <dbReference type="ARBA" id="ARBA00023125"/>
    </source>
</evidence>
<name>A0ABP8M956_9BACT</name>
<dbReference type="CDD" id="cd06170">
    <property type="entry name" value="LuxR_C_like"/>
    <property type="match status" value="1"/>
</dbReference>
<dbReference type="InterPro" id="IPR000792">
    <property type="entry name" value="Tscrpt_reg_LuxR_C"/>
</dbReference>
<gene>
    <name evidence="3" type="ORF">GCM10023091_40430</name>
</gene>
<comment type="caution">
    <text evidence="3">The sequence shown here is derived from an EMBL/GenBank/DDBJ whole genome shotgun (WGS) entry which is preliminary data.</text>
</comment>
<dbReference type="EMBL" id="BAABEY010000036">
    <property type="protein sequence ID" value="GAA4446745.1"/>
    <property type="molecule type" value="Genomic_DNA"/>
</dbReference>
<reference evidence="4" key="1">
    <citation type="journal article" date="2019" name="Int. J. Syst. Evol. Microbiol.">
        <title>The Global Catalogue of Microorganisms (GCM) 10K type strain sequencing project: providing services to taxonomists for standard genome sequencing and annotation.</title>
        <authorList>
            <consortium name="The Broad Institute Genomics Platform"/>
            <consortium name="The Broad Institute Genome Sequencing Center for Infectious Disease"/>
            <person name="Wu L."/>
            <person name="Ma J."/>
        </authorList>
    </citation>
    <scope>NUCLEOTIDE SEQUENCE [LARGE SCALE GENOMIC DNA]</scope>
    <source>
        <strain evidence="4">JCM 31920</strain>
    </source>
</reference>
<dbReference type="InterPro" id="IPR036388">
    <property type="entry name" value="WH-like_DNA-bd_sf"/>
</dbReference>
<organism evidence="3 4">
    <name type="scientific">Ravibacter arvi</name>
    <dbReference type="NCBI Taxonomy" id="2051041"/>
    <lineage>
        <taxon>Bacteria</taxon>
        <taxon>Pseudomonadati</taxon>
        <taxon>Bacteroidota</taxon>
        <taxon>Cytophagia</taxon>
        <taxon>Cytophagales</taxon>
        <taxon>Spirosomataceae</taxon>
        <taxon>Ravibacter</taxon>
    </lineage>
</organism>
<keyword evidence="4" id="KW-1185">Reference proteome</keyword>
<evidence type="ECO:0000313" key="4">
    <source>
        <dbReference type="Proteomes" id="UP001501508"/>
    </source>
</evidence>
<dbReference type="InterPro" id="IPR016032">
    <property type="entry name" value="Sig_transdc_resp-reg_C-effctor"/>
</dbReference>
<sequence length="218" mass="24903">MDIVIIGKSPIYNLGFTNVLREKAKRIVIENPGDRSQAVKSRDVSTETIVIVCLSQMDAPDENLSELKAASRKYPKSRIVVFEIVSQRNPCQNLRAYLNYGVSGFLTTLDSLEVINDCFESIGQDRRYICPQAVDWLMNDFAAERESRPLLTKTEFYIARELSEGLSVSEIARKTNRKSSTISTIKKNIFRKMNTDNIVKLREKVLNSELRDFSQVVR</sequence>
<accession>A0ABP8M956</accession>
<feature type="domain" description="HTH luxR-type" evidence="2">
    <location>
        <begin position="144"/>
        <end position="209"/>
    </location>
</feature>
<dbReference type="PANTHER" id="PTHR43214">
    <property type="entry name" value="TWO-COMPONENT RESPONSE REGULATOR"/>
    <property type="match status" value="1"/>
</dbReference>
<evidence type="ECO:0000313" key="3">
    <source>
        <dbReference type="EMBL" id="GAA4446745.1"/>
    </source>
</evidence>
<dbReference type="SMART" id="SM00421">
    <property type="entry name" value="HTH_LUXR"/>
    <property type="match status" value="1"/>
</dbReference>
<dbReference type="SUPFAM" id="SSF46894">
    <property type="entry name" value="C-terminal effector domain of the bipartite response regulators"/>
    <property type="match status" value="1"/>
</dbReference>
<dbReference type="PROSITE" id="PS50043">
    <property type="entry name" value="HTH_LUXR_2"/>
    <property type="match status" value="1"/>
</dbReference>
<keyword evidence="1" id="KW-0238">DNA-binding</keyword>
<dbReference type="InterPro" id="IPR039420">
    <property type="entry name" value="WalR-like"/>
</dbReference>
<protein>
    <recommendedName>
        <fullName evidence="2">HTH luxR-type domain-containing protein</fullName>
    </recommendedName>
</protein>
<proteinExistence type="predicted"/>